<gene>
    <name evidence="1" type="ORF">ACOLOM_LOCUS9738</name>
</gene>
<reference evidence="1" key="1">
    <citation type="submission" date="2021-06" db="EMBL/GenBank/DDBJ databases">
        <authorList>
            <person name="Kallberg Y."/>
            <person name="Tangrot J."/>
            <person name="Rosling A."/>
        </authorList>
    </citation>
    <scope>NUCLEOTIDE SEQUENCE</scope>
    <source>
        <strain evidence="1">CL356</strain>
    </source>
</reference>
<evidence type="ECO:0000313" key="2">
    <source>
        <dbReference type="Proteomes" id="UP000789525"/>
    </source>
</evidence>
<dbReference type="EMBL" id="CAJVPT010029132">
    <property type="protein sequence ID" value="CAG8689190.1"/>
    <property type="molecule type" value="Genomic_DNA"/>
</dbReference>
<sequence>MKHYTRLLERRIDWTQPARKRDTEGEDDEGSENEKSAQNPVESSAMATDEASLADNRCDTVWQGVISERVLHGFKTVRAPTDNIARENLGSKLSPYWDTVKNWRPADEELYE</sequence>
<comment type="caution">
    <text evidence="1">The sequence shown here is derived from an EMBL/GenBank/DDBJ whole genome shotgun (WGS) entry which is preliminary data.</text>
</comment>
<keyword evidence="2" id="KW-1185">Reference proteome</keyword>
<protein>
    <submittedName>
        <fullName evidence="1">6041_t:CDS:1</fullName>
    </submittedName>
</protein>
<proteinExistence type="predicted"/>
<organism evidence="1 2">
    <name type="scientific">Acaulospora colombiana</name>
    <dbReference type="NCBI Taxonomy" id="27376"/>
    <lineage>
        <taxon>Eukaryota</taxon>
        <taxon>Fungi</taxon>
        <taxon>Fungi incertae sedis</taxon>
        <taxon>Mucoromycota</taxon>
        <taxon>Glomeromycotina</taxon>
        <taxon>Glomeromycetes</taxon>
        <taxon>Diversisporales</taxon>
        <taxon>Acaulosporaceae</taxon>
        <taxon>Acaulospora</taxon>
    </lineage>
</organism>
<dbReference type="Proteomes" id="UP000789525">
    <property type="component" value="Unassembled WGS sequence"/>
</dbReference>
<name>A0ACA9P4P8_9GLOM</name>
<evidence type="ECO:0000313" key="1">
    <source>
        <dbReference type="EMBL" id="CAG8689190.1"/>
    </source>
</evidence>
<accession>A0ACA9P4P8</accession>